<evidence type="ECO:0000256" key="2">
    <source>
        <dbReference type="SAM" id="SignalP"/>
    </source>
</evidence>
<proteinExistence type="predicted"/>
<dbReference type="InterPro" id="IPR026444">
    <property type="entry name" value="Secre_tail"/>
</dbReference>
<evidence type="ECO:0000256" key="1">
    <source>
        <dbReference type="ARBA" id="ARBA00022729"/>
    </source>
</evidence>
<dbReference type="SUPFAM" id="SSF69318">
    <property type="entry name" value="Integrin alpha N-terminal domain"/>
    <property type="match status" value="2"/>
</dbReference>
<dbReference type="Pfam" id="PF13517">
    <property type="entry name" value="FG-GAP_3"/>
    <property type="match status" value="2"/>
</dbReference>
<accession>A0A2S6I3B7</accession>
<reference evidence="4 5" key="1">
    <citation type="submission" date="2018-02" db="EMBL/GenBank/DDBJ databases">
        <title>Genomic Encyclopedia of Archaeal and Bacterial Type Strains, Phase II (KMG-II): from individual species to whole genera.</title>
        <authorList>
            <person name="Goeker M."/>
        </authorList>
    </citation>
    <scope>NUCLEOTIDE SEQUENCE [LARGE SCALE GENOMIC DNA]</scope>
    <source>
        <strain evidence="4 5">DSM 29526</strain>
    </source>
</reference>
<dbReference type="Gene3D" id="2.130.10.130">
    <property type="entry name" value="Integrin alpha, N-terminal"/>
    <property type="match status" value="1"/>
</dbReference>
<evidence type="ECO:0000313" key="5">
    <source>
        <dbReference type="Proteomes" id="UP000237662"/>
    </source>
</evidence>
<dbReference type="NCBIfam" id="TIGR04183">
    <property type="entry name" value="Por_Secre_tail"/>
    <property type="match status" value="1"/>
</dbReference>
<dbReference type="PANTHER" id="PTHR44103:SF1">
    <property type="entry name" value="PROPROTEIN CONVERTASE P"/>
    <property type="match status" value="1"/>
</dbReference>
<dbReference type="PANTHER" id="PTHR44103">
    <property type="entry name" value="PROPROTEIN CONVERTASE P"/>
    <property type="match status" value="1"/>
</dbReference>
<dbReference type="InterPro" id="IPR028994">
    <property type="entry name" value="Integrin_alpha_N"/>
</dbReference>
<name>A0A2S6I3B7_9BACT</name>
<dbReference type="AlphaFoldDB" id="A0A2S6I3B7"/>
<dbReference type="Pfam" id="PF18962">
    <property type="entry name" value="Por_Secre_tail"/>
    <property type="match status" value="1"/>
</dbReference>
<dbReference type="OrthoDB" id="9816120at2"/>
<keyword evidence="1 2" id="KW-0732">Signal</keyword>
<dbReference type="InterPro" id="IPR011047">
    <property type="entry name" value="Quinoprotein_ADH-like_sf"/>
</dbReference>
<dbReference type="RefSeq" id="WP_104420157.1">
    <property type="nucleotide sequence ID" value="NZ_PTJC01000006.1"/>
</dbReference>
<feature type="domain" description="Secretion system C-terminal sorting" evidence="3">
    <location>
        <begin position="669"/>
        <end position="733"/>
    </location>
</feature>
<protein>
    <submittedName>
        <fullName evidence="4">Putative secreted protein (Por secretion system target)</fullName>
    </submittedName>
</protein>
<sequence length="747" mass="79908">MCRPSFLFALLLPLVVAAQFEMTPAYPVVTDAAGRELPLAWLGGLNAPQFMRTDLDGDGQADLYIFDRAGDAQIALRGNGNGSYALAPELLAGFPAELTHWVLLRDYDGDGIDDLFAYSAASGGFRVHRGFRAAGGLLSFPVDPTYAGLRYPFNNGTIPIFVTPIDYPAVDDLDGDGDLDILTFSVGGGYVEYYRNYSFERGFGTDTLLYELESECWGGFYESGRTPALDLAAVAGACFAKSLSEETRVGRRHAGSTVLTLDVDGNGLKDVMLGDVSFEYLVLGLNKGTRQTAWISSQDTTWPTPGVTANIPFFPGAYHLDVDDDGNRDILASPSQTLNAEDINVGWYYRNVGTNAAPSFALQDSQFLVRDAIDFGTGGLPAGFDYDADGRTDLVVGNTENFGRSGIFDSRLRLYRNTVGAAGEPAFTLVEEDYLELSRFQNSSSAFAPAFGDLDGDGDVDAVIGERSGRLIYYENLAGPGRPAEFAEPVFGYMGIDAGQLSKPDIADLDRDGRNDLVVGGFDGRIRFYRNVGEPGAPRFDPDEAAPGNLLQLGGINTNKPGLSSGHPTPRVITYDDRFLIVTGNRSGTLEAYSFAEYTQPFVALGDTVAGIDLGGYSAPATADFNNDGQLELVVGNERGGVTYFRTDLAAEAPTGVFSPPLSLLDFGVFPNPSGGLVTLSDLPGSVAQRIEVYGSQGQLVRTVDAAGQGVRELDLTDLPAGLYLIEVRTPAARGARKISLLDGAVR</sequence>
<dbReference type="InterPro" id="IPR013517">
    <property type="entry name" value="FG-GAP"/>
</dbReference>
<dbReference type="EMBL" id="PTJC01000006">
    <property type="protein sequence ID" value="PPK85667.1"/>
    <property type="molecule type" value="Genomic_DNA"/>
</dbReference>
<organism evidence="4 5">
    <name type="scientific">Neolewinella xylanilytica</name>
    <dbReference type="NCBI Taxonomy" id="1514080"/>
    <lineage>
        <taxon>Bacteria</taxon>
        <taxon>Pseudomonadati</taxon>
        <taxon>Bacteroidota</taxon>
        <taxon>Saprospiria</taxon>
        <taxon>Saprospirales</taxon>
        <taxon>Lewinellaceae</taxon>
        <taxon>Neolewinella</taxon>
    </lineage>
</organism>
<feature type="chain" id="PRO_5015478947" evidence="2">
    <location>
        <begin position="18"/>
        <end position="747"/>
    </location>
</feature>
<keyword evidence="5" id="KW-1185">Reference proteome</keyword>
<feature type="signal peptide" evidence="2">
    <location>
        <begin position="1"/>
        <end position="17"/>
    </location>
</feature>
<dbReference type="Proteomes" id="UP000237662">
    <property type="component" value="Unassembled WGS sequence"/>
</dbReference>
<evidence type="ECO:0000259" key="3">
    <source>
        <dbReference type="Pfam" id="PF18962"/>
    </source>
</evidence>
<comment type="caution">
    <text evidence="4">The sequence shown here is derived from an EMBL/GenBank/DDBJ whole genome shotgun (WGS) entry which is preliminary data.</text>
</comment>
<dbReference type="SUPFAM" id="SSF50998">
    <property type="entry name" value="Quinoprotein alcohol dehydrogenase-like"/>
    <property type="match status" value="1"/>
</dbReference>
<gene>
    <name evidence="4" type="ORF">CLV84_2570</name>
</gene>
<evidence type="ECO:0000313" key="4">
    <source>
        <dbReference type="EMBL" id="PPK85667.1"/>
    </source>
</evidence>